<dbReference type="EMBL" id="JSXS01000125">
    <property type="protein sequence ID" value="KIL30239.1"/>
    <property type="molecule type" value="Genomic_DNA"/>
</dbReference>
<dbReference type="AlphaFoldDB" id="A0ABD3ZQC0"/>
<organism evidence="2 3">
    <name type="scientific">Bacillus subtilis subsp. subtilis</name>
    <dbReference type="NCBI Taxonomy" id="135461"/>
    <lineage>
        <taxon>Bacteria</taxon>
        <taxon>Bacillati</taxon>
        <taxon>Bacillota</taxon>
        <taxon>Bacilli</taxon>
        <taxon>Bacillales</taxon>
        <taxon>Bacillaceae</taxon>
        <taxon>Bacillus</taxon>
    </lineage>
</organism>
<name>A0ABD3ZQC0_BACIU</name>
<accession>A0ABD3ZQC0</accession>
<feature type="compositionally biased region" description="Basic and acidic residues" evidence="1">
    <location>
        <begin position="17"/>
        <end position="29"/>
    </location>
</feature>
<evidence type="ECO:0000313" key="2">
    <source>
        <dbReference type="EMBL" id="KIL30239.1"/>
    </source>
</evidence>
<protein>
    <submittedName>
        <fullName evidence="2">Uncharacterized protein</fullName>
    </submittedName>
</protein>
<reference evidence="2 3" key="1">
    <citation type="submission" date="2014-11" db="EMBL/GenBank/DDBJ databases">
        <title>Draft Genome Sequences of Nine Bacillus subtilis Strains that Form Spores with High Heat-Resistance.</title>
        <authorList>
            <person name="Krawcyk A.O."/>
            <person name="Berendsen E.M."/>
            <person name="de Jong A."/>
            <person name="Holsappel S."/>
            <person name="Eijlander R.T."/>
            <person name="Wells-Bennik M."/>
            <person name="Kuipers O.P."/>
        </authorList>
    </citation>
    <scope>NUCLEOTIDE SEQUENCE [LARGE SCALE GENOMIC DNA]</scope>
    <source>
        <strain evidence="2 3">B4067</strain>
    </source>
</reference>
<comment type="caution">
    <text evidence="2">The sequence shown here is derived from an EMBL/GenBank/DDBJ whole genome shotgun (WGS) entry which is preliminary data.</text>
</comment>
<evidence type="ECO:0000313" key="3">
    <source>
        <dbReference type="Proteomes" id="UP000031970"/>
    </source>
</evidence>
<evidence type="ECO:0000256" key="1">
    <source>
        <dbReference type="SAM" id="MobiDB-lite"/>
    </source>
</evidence>
<feature type="region of interest" description="Disordered" evidence="1">
    <location>
        <begin position="17"/>
        <end position="41"/>
    </location>
</feature>
<sequence>MTLVVGILVMMLIHVKQNNEETKEKEDPKMAGNRLQPAEER</sequence>
<gene>
    <name evidence="2" type="ORF">B4067_1172</name>
</gene>
<proteinExistence type="predicted"/>
<dbReference type="Proteomes" id="UP000031970">
    <property type="component" value="Unassembled WGS sequence"/>
</dbReference>